<sequence length="265" mass="29270">MLHRKNCNARCVTNVDLENIRILTDGTENHLHPPNVTEARVRQVLNGIRRRARGNPTESPGSVVRQELAGVHNEQIIEEIYEEFVKKAAAKGASRKVGDPYASDTQQGPQVDDEMFNKVLTLIESGKAEGAKVECGGGRWGTQGYFVQPTVFSNVTDNMRIAREEIFGPVQTIIKFKTLEEAIARANDTTYGLAAGIITKDLNKALVFSQSVHAGSVWVNCYDAVVPQAPFGGYKQSGFGRELGEDSLKEYLEVKTVTIKMPYKI</sequence>
<dbReference type="SUPFAM" id="SSF53720">
    <property type="entry name" value="ALDH-like"/>
    <property type="match status" value="1"/>
</dbReference>
<proteinExistence type="predicted"/>
<dbReference type="Gene3D" id="3.40.309.10">
    <property type="entry name" value="Aldehyde Dehydrogenase, Chain A, domain 2"/>
    <property type="match status" value="1"/>
</dbReference>
<accession>A0ABQ8TIJ2</accession>
<dbReference type="Proteomes" id="UP001148838">
    <property type="component" value="Unassembled WGS sequence"/>
</dbReference>
<organism evidence="2 3">
    <name type="scientific">Periplaneta americana</name>
    <name type="common">American cockroach</name>
    <name type="synonym">Blatta americana</name>
    <dbReference type="NCBI Taxonomy" id="6978"/>
    <lineage>
        <taxon>Eukaryota</taxon>
        <taxon>Metazoa</taxon>
        <taxon>Ecdysozoa</taxon>
        <taxon>Arthropoda</taxon>
        <taxon>Hexapoda</taxon>
        <taxon>Insecta</taxon>
        <taxon>Pterygota</taxon>
        <taxon>Neoptera</taxon>
        <taxon>Polyneoptera</taxon>
        <taxon>Dictyoptera</taxon>
        <taxon>Blattodea</taxon>
        <taxon>Blattoidea</taxon>
        <taxon>Blattidae</taxon>
        <taxon>Blattinae</taxon>
        <taxon>Periplaneta</taxon>
    </lineage>
</organism>
<reference evidence="2 3" key="1">
    <citation type="journal article" date="2022" name="Allergy">
        <title>Genome assembly and annotation of Periplaneta americana reveal a comprehensive cockroach allergen profile.</title>
        <authorList>
            <person name="Wang L."/>
            <person name="Xiong Q."/>
            <person name="Saelim N."/>
            <person name="Wang L."/>
            <person name="Nong W."/>
            <person name="Wan A.T."/>
            <person name="Shi M."/>
            <person name="Liu X."/>
            <person name="Cao Q."/>
            <person name="Hui J.H.L."/>
            <person name="Sookrung N."/>
            <person name="Leung T.F."/>
            <person name="Tungtrongchitr A."/>
            <person name="Tsui S.K.W."/>
        </authorList>
    </citation>
    <scope>NUCLEOTIDE SEQUENCE [LARGE SCALE GENOMIC DNA]</scope>
    <source>
        <strain evidence="2">PWHHKU_190912</strain>
    </source>
</reference>
<dbReference type="Gene3D" id="3.40.605.10">
    <property type="entry name" value="Aldehyde Dehydrogenase, Chain A, domain 1"/>
    <property type="match status" value="1"/>
</dbReference>
<dbReference type="Pfam" id="PF00171">
    <property type="entry name" value="Aldedh"/>
    <property type="match status" value="1"/>
</dbReference>
<dbReference type="InterPro" id="IPR016162">
    <property type="entry name" value="Ald_DH_N"/>
</dbReference>
<feature type="domain" description="Aldehyde dehydrogenase" evidence="1">
    <location>
        <begin position="78"/>
        <end position="257"/>
    </location>
</feature>
<name>A0ABQ8TIJ2_PERAM</name>
<comment type="caution">
    <text evidence="2">The sequence shown here is derived from an EMBL/GenBank/DDBJ whole genome shotgun (WGS) entry which is preliminary data.</text>
</comment>
<keyword evidence="3" id="KW-1185">Reference proteome</keyword>
<dbReference type="EMBL" id="JAJSOF020000009">
    <property type="protein sequence ID" value="KAJ4446249.1"/>
    <property type="molecule type" value="Genomic_DNA"/>
</dbReference>
<protein>
    <submittedName>
        <fullName evidence="2">Retinal dehydrogenase 1</fullName>
    </submittedName>
</protein>
<dbReference type="InterPro" id="IPR016161">
    <property type="entry name" value="Ald_DH/histidinol_DH"/>
</dbReference>
<dbReference type="InterPro" id="IPR016163">
    <property type="entry name" value="Ald_DH_C"/>
</dbReference>
<evidence type="ECO:0000313" key="3">
    <source>
        <dbReference type="Proteomes" id="UP001148838"/>
    </source>
</evidence>
<gene>
    <name evidence="2" type="primary">ALDH1A1</name>
    <name evidence="2" type="ORF">ANN_12943</name>
</gene>
<evidence type="ECO:0000313" key="2">
    <source>
        <dbReference type="EMBL" id="KAJ4446249.1"/>
    </source>
</evidence>
<evidence type="ECO:0000259" key="1">
    <source>
        <dbReference type="Pfam" id="PF00171"/>
    </source>
</evidence>
<dbReference type="InterPro" id="IPR015590">
    <property type="entry name" value="Aldehyde_DH_dom"/>
</dbReference>
<dbReference type="PANTHER" id="PTHR11699">
    <property type="entry name" value="ALDEHYDE DEHYDROGENASE-RELATED"/>
    <property type="match status" value="1"/>
</dbReference>